<accession>A0A0U3AL30</accession>
<dbReference type="KEGG" id="lal:AT746_10690"/>
<keyword evidence="1" id="KW-0812">Transmembrane</keyword>
<evidence type="ECO:0000256" key="1">
    <source>
        <dbReference type="SAM" id="Phobius"/>
    </source>
</evidence>
<dbReference type="OrthoDB" id="6314776at2"/>
<dbReference type="Proteomes" id="UP000068447">
    <property type="component" value="Chromosome"/>
</dbReference>
<protein>
    <recommendedName>
        <fullName evidence="4">DUF2919 domain-containing protein</fullName>
    </recommendedName>
</protein>
<evidence type="ECO:0000313" key="3">
    <source>
        <dbReference type="Proteomes" id="UP000068447"/>
    </source>
</evidence>
<keyword evidence="3" id="KW-1185">Reference proteome</keyword>
<name>A0A0U3AL30_9ALTE</name>
<feature type="transmembrane region" description="Helical" evidence="1">
    <location>
        <begin position="24"/>
        <end position="42"/>
    </location>
</feature>
<dbReference type="EMBL" id="CP013650">
    <property type="protein sequence ID" value="ALS98690.1"/>
    <property type="molecule type" value="Genomic_DNA"/>
</dbReference>
<reference evidence="2 3" key="1">
    <citation type="submission" date="2015-12" db="EMBL/GenBank/DDBJ databases">
        <title>Complete genome of Lacimicrobium alkaliphilum KCTC 32984.</title>
        <authorList>
            <person name="Kim S.-G."/>
            <person name="Lee Y.-J."/>
        </authorList>
    </citation>
    <scope>NUCLEOTIDE SEQUENCE [LARGE SCALE GENOMIC DNA]</scope>
    <source>
        <strain evidence="2 3">YelD216</strain>
    </source>
</reference>
<gene>
    <name evidence="2" type="ORF">AT746_10690</name>
</gene>
<sequence length="160" mass="18858">MSGPRAILPLHYYDAEGRIKPNRLMYLSLLFLIRGYLVFIASLSYRQDPSLILSLFYPDKGYFYFSLLLGLPALLIMGMVFWRHKLVEGGARVLFRPVRYVLLCSLTVDGVFHLLMAHQGHWQFSWVIALTLLLDMLFAAYWYRSRTLRLMLKDWQHKSH</sequence>
<dbReference type="STRING" id="1526571.AT746_10690"/>
<dbReference type="Pfam" id="PF11143">
    <property type="entry name" value="DUF2919"/>
    <property type="match status" value="1"/>
</dbReference>
<dbReference type="InterPro" id="IPR021318">
    <property type="entry name" value="DUF2919"/>
</dbReference>
<feature type="transmembrane region" description="Helical" evidence="1">
    <location>
        <begin position="94"/>
        <end position="116"/>
    </location>
</feature>
<keyword evidence="1" id="KW-0472">Membrane</keyword>
<organism evidence="2 3">
    <name type="scientific">Lacimicrobium alkaliphilum</name>
    <dbReference type="NCBI Taxonomy" id="1526571"/>
    <lineage>
        <taxon>Bacteria</taxon>
        <taxon>Pseudomonadati</taxon>
        <taxon>Pseudomonadota</taxon>
        <taxon>Gammaproteobacteria</taxon>
        <taxon>Alteromonadales</taxon>
        <taxon>Alteromonadaceae</taxon>
        <taxon>Lacimicrobium</taxon>
    </lineage>
</organism>
<feature type="transmembrane region" description="Helical" evidence="1">
    <location>
        <begin position="62"/>
        <end position="82"/>
    </location>
</feature>
<dbReference type="AlphaFoldDB" id="A0A0U3AL30"/>
<keyword evidence="1" id="KW-1133">Transmembrane helix</keyword>
<feature type="transmembrane region" description="Helical" evidence="1">
    <location>
        <begin position="122"/>
        <end position="143"/>
    </location>
</feature>
<dbReference type="RefSeq" id="WP_062480151.1">
    <property type="nucleotide sequence ID" value="NZ_CP013650.1"/>
</dbReference>
<evidence type="ECO:0000313" key="2">
    <source>
        <dbReference type="EMBL" id="ALS98690.1"/>
    </source>
</evidence>
<evidence type="ECO:0008006" key="4">
    <source>
        <dbReference type="Google" id="ProtNLM"/>
    </source>
</evidence>
<proteinExistence type="predicted"/>